<dbReference type="InterPro" id="IPR015421">
    <property type="entry name" value="PyrdxlP-dep_Trfase_major"/>
</dbReference>
<sequence>MISYGRQSISRADIDAVVEILQSDYLTGGPAVEQFEDSLKSYFCSNYACAVTNGTAALHLTGLALGWQPKDVVITSPITFLATANCIVYAGATPDFADIGPTTYTIDVNSVEDCIKRN</sequence>
<dbReference type="Pfam" id="PF01041">
    <property type="entry name" value="DegT_DnrJ_EryC1"/>
    <property type="match status" value="1"/>
</dbReference>
<dbReference type="InterPro" id="IPR015424">
    <property type="entry name" value="PyrdxlP-dep_Trfase"/>
</dbReference>
<dbReference type="GO" id="GO:0008483">
    <property type="term" value="F:transaminase activity"/>
    <property type="evidence" value="ECO:0007669"/>
    <property type="project" value="TreeGrafter"/>
</dbReference>
<dbReference type="SUPFAM" id="SSF53383">
    <property type="entry name" value="PLP-dependent transferases"/>
    <property type="match status" value="1"/>
</dbReference>
<dbReference type="AlphaFoldDB" id="A0A382NZD7"/>
<evidence type="ECO:0008006" key="2">
    <source>
        <dbReference type="Google" id="ProtNLM"/>
    </source>
</evidence>
<dbReference type="Gene3D" id="3.40.640.10">
    <property type="entry name" value="Type I PLP-dependent aspartate aminotransferase-like (Major domain)"/>
    <property type="match status" value="1"/>
</dbReference>
<proteinExistence type="predicted"/>
<gene>
    <name evidence="1" type="ORF">METZ01_LOCUS319357</name>
</gene>
<dbReference type="EMBL" id="UINC01103823">
    <property type="protein sequence ID" value="SVC66503.1"/>
    <property type="molecule type" value="Genomic_DNA"/>
</dbReference>
<dbReference type="PANTHER" id="PTHR30244">
    <property type="entry name" value="TRANSAMINASE"/>
    <property type="match status" value="1"/>
</dbReference>
<organism evidence="1">
    <name type="scientific">marine metagenome</name>
    <dbReference type="NCBI Taxonomy" id="408172"/>
    <lineage>
        <taxon>unclassified sequences</taxon>
        <taxon>metagenomes</taxon>
        <taxon>ecological metagenomes</taxon>
    </lineage>
</organism>
<dbReference type="GO" id="GO:0030170">
    <property type="term" value="F:pyridoxal phosphate binding"/>
    <property type="evidence" value="ECO:0007669"/>
    <property type="project" value="TreeGrafter"/>
</dbReference>
<dbReference type="InterPro" id="IPR000653">
    <property type="entry name" value="DegT/StrS_aminotransferase"/>
</dbReference>
<accession>A0A382NZD7</accession>
<protein>
    <recommendedName>
        <fullName evidence="2">UDP-4-amino-4, 6-dideoxy-N-acetyl-beta-L-altrosamine transaminase</fullName>
    </recommendedName>
</protein>
<reference evidence="1" key="1">
    <citation type="submission" date="2018-05" db="EMBL/GenBank/DDBJ databases">
        <authorList>
            <person name="Lanie J.A."/>
            <person name="Ng W.-L."/>
            <person name="Kazmierczak K.M."/>
            <person name="Andrzejewski T.M."/>
            <person name="Davidsen T.M."/>
            <person name="Wayne K.J."/>
            <person name="Tettelin H."/>
            <person name="Glass J.I."/>
            <person name="Rusch D."/>
            <person name="Podicherti R."/>
            <person name="Tsui H.-C.T."/>
            <person name="Winkler M.E."/>
        </authorList>
    </citation>
    <scope>NUCLEOTIDE SEQUENCE</scope>
</reference>
<dbReference type="GO" id="GO:0000271">
    <property type="term" value="P:polysaccharide biosynthetic process"/>
    <property type="evidence" value="ECO:0007669"/>
    <property type="project" value="TreeGrafter"/>
</dbReference>
<name>A0A382NZD7_9ZZZZ</name>
<evidence type="ECO:0000313" key="1">
    <source>
        <dbReference type="EMBL" id="SVC66503.1"/>
    </source>
</evidence>
<feature type="non-terminal residue" evidence="1">
    <location>
        <position position="118"/>
    </location>
</feature>
<dbReference type="PANTHER" id="PTHR30244:SF34">
    <property type="entry name" value="DTDP-4-AMINO-4,6-DIDEOXYGALACTOSE TRANSAMINASE"/>
    <property type="match status" value="1"/>
</dbReference>